<feature type="coiled-coil region" evidence="1">
    <location>
        <begin position="46"/>
        <end position="80"/>
    </location>
</feature>
<dbReference type="HOGENOM" id="CLU_528022_0_0_1"/>
<evidence type="ECO:0000313" key="3">
    <source>
        <dbReference type="Proteomes" id="UP000007431"/>
    </source>
</evidence>
<dbReference type="RefSeq" id="XP_003029207.1">
    <property type="nucleotide sequence ID" value="XM_003029161.1"/>
</dbReference>
<dbReference type="VEuPathDB" id="FungiDB:SCHCODRAFT_02750692"/>
<dbReference type="AlphaFoldDB" id="D8QB80"/>
<name>D8QB80_SCHCM</name>
<dbReference type="SUPFAM" id="SSF52047">
    <property type="entry name" value="RNI-like"/>
    <property type="match status" value="1"/>
</dbReference>
<keyword evidence="1" id="KW-0175">Coiled coil</keyword>
<dbReference type="KEGG" id="scm:SCHCO_02750692"/>
<feature type="non-terminal residue" evidence="2">
    <location>
        <position position="518"/>
    </location>
</feature>
<sequence>MKILQDSVHATQLCSKCSDSFSSHLQTAELVSLARSTHVPHTRAELSALSDKLSQTRNNLRSCDREMQRLRITLAELCEQRALIQSTEENLVALLSPVRKLPAEILAEIACYTLPPRWFEHPPGSLLWPFMHVCRAWREAVIGMRWPWAHIDLHAYHPSDKFATWTDASLVYLQRCGQYPLVLKIRAGIQHEVIQTALWPHARRIRELELQCPDGGSPFPRRLPALWRLWLTGPFGGTIHAPKLRILELFGCSMSRLNVPWVNLRVLRAAFDVREEDLEVLRECVRLEELSFSTWNWGEYFGSQPITLPALHTLEIGHGALRFCSQLDAPALRHFCLNFACNGLCKRPYEECEWFQDRDLMPVVNLVRPLTSLTVRNADGPTHNWSATRALRALLNGPRKLLEIIFILDEYTPSWRGSSFLQFFANAILWDQTPLPYLEELHILNRCGATWRACEVRNVRDLLEVRSTPAASHGRQSGLKRLRIYTPRAEFPASALEESWANMRRTDGERILVVDTRE</sequence>
<evidence type="ECO:0000256" key="1">
    <source>
        <dbReference type="SAM" id="Coils"/>
    </source>
</evidence>
<protein>
    <recommendedName>
        <fullName evidence="4">F-box domain-containing protein</fullName>
    </recommendedName>
</protein>
<proteinExistence type="predicted"/>
<accession>D8QB80</accession>
<organism evidence="3">
    <name type="scientific">Schizophyllum commune (strain H4-8 / FGSC 9210)</name>
    <name type="common">Split gill fungus</name>
    <dbReference type="NCBI Taxonomy" id="578458"/>
    <lineage>
        <taxon>Eukaryota</taxon>
        <taxon>Fungi</taxon>
        <taxon>Dikarya</taxon>
        <taxon>Basidiomycota</taxon>
        <taxon>Agaricomycotina</taxon>
        <taxon>Agaricomycetes</taxon>
        <taxon>Agaricomycetidae</taxon>
        <taxon>Agaricales</taxon>
        <taxon>Schizophyllaceae</taxon>
        <taxon>Schizophyllum</taxon>
    </lineage>
</organism>
<evidence type="ECO:0000313" key="2">
    <source>
        <dbReference type="EMBL" id="EFI94304.1"/>
    </source>
</evidence>
<evidence type="ECO:0008006" key="4">
    <source>
        <dbReference type="Google" id="ProtNLM"/>
    </source>
</evidence>
<dbReference type="Proteomes" id="UP000007431">
    <property type="component" value="Unassembled WGS sequence"/>
</dbReference>
<dbReference type="InParanoid" id="D8QB80"/>
<dbReference type="EMBL" id="GL377309">
    <property type="protein sequence ID" value="EFI94304.1"/>
    <property type="molecule type" value="Genomic_DNA"/>
</dbReference>
<dbReference type="OrthoDB" id="3365698at2759"/>
<dbReference type="GeneID" id="9593957"/>
<keyword evidence="3" id="KW-1185">Reference proteome</keyword>
<reference evidence="2 3" key="1">
    <citation type="journal article" date="2010" name="Nat. Biotechnol.">
        <title>Genome sequence of the model mushroom Schizophyllum commune.</title>
        <authorList>
            <person name="Ohm R.A."/>
            <person name="de Jong J.F."/>
            <person name="Lugones L.G."/>
            <person name="Aerts A."/>
            <person name="Kothe E."/>
            <person name="Stajich J.E."/>
            <person name="de Vries R.P."/>
            <person name="Record E."/>
            <person name="Levasseur A."/>
            <person name="Baker S.E."/>
            <person name="Bartholomew K.A."/>
            <person name="Coutinho P.M."/>
            <person name="Erdmann S."/>
            <person name="Fowler T.J."/>
            <person name="Gathman A.C."/>
            <person name="Lombard V."/>
            <person name="Henrissat B."/>
            <person name="Knabe N."/>
            <person name="Kuees U."/>
            <person name="Lilly W.W."/>
            <person name="Lindquist E."/>
            <person name="Lucas S."/>
            <person name="Magnuson J.K."/>
            <person name="Piumi F."/>
            <person name="Raudaskoski M."/>
            <person name="Salamov A."/>
            <person name="Schmutz J."/>
            <person name="Schwarze F.W.M.R."/>
            <person name="vanKuyk P.A."/>
            <person name="Horton J.S."/>
            <person name="Grigoriev I.V."/>
            <person name="Woesten H.A.B."/>
        </authorList>
    </citation>
    <scope>NUCLEOTIDE SEQUENCE [LARGE SCALE GENOMIC DNA]</scope>
    <source>
        <strain evidence="3">H4-8 / FGSC 9210</strain>
    </source>
</reference>
<gene>
    <name evidence="2" type="ORF">SCHCODRAFT_111146</name>
</gene>